<feature type="region of interest" description="Disordered" evidence="1">
    <location>
        <begin position="209"/>
        <end position="313"/>
    </location>
</feature>
<sequence>MSAELLSILALIAMFVVATVFPVNLGALALVGAFLVGTLATGMSTDDIFGAFPGSLFVILVGVTLLFAIATNNGTVDWLVRAAVHLVRGRLAAIPPVVFVISALLTAVGAPAPAVAAILAPIAFGFAADYRIHPMLIGLMVAHGTQAGAFSPISVLGGIVNGVARDANLPTSDLVLFLSSFAFNAAAALIVFFVFNGRDLLRRGALDAGTANAPGHDPSPGARGTDTTPDAPATGSPTPSTPAPASTSTSISAPASRSASASAEPRSAEPPSVTSAPAGSPSAATATTGPPSAATATAGSPSATSASGGSGGVGTEVAPAITTATTTGGSLRLTAHQALTLFGILALCVAVLAFKLDVGLTAVTVAVVLSLTSPRSNKGAVEKVAWPTVLLICGVVTYAGVLQEIGTVDYVGSAVAALGVPLLVALLICYVGGVVSAFASTVGILGTLVPMAVPLLSQGTLGPIAMIAALSVTSAIVDVSPFSTTGALLVANVRGMQRDDFYRRLLAYGGVIVVVAPVAAWAVLMVPGWLG</sequence>
<protein>
    <recommendedName>
        <fullName evidence="3">Dicarboxylate carrier MatC N-terminal domain-containing protein</fullName>
    </recommendedName>
</protein>
<feature type="transmembrane region" description="Helical" evidence="2">
    <location>
        <begin position="384"/>
        <end position="402"/>
    </location>
</feature>
<keyword evidence="2" id="KW-1133">Transmembrane helix</keyword>
<dbReference type="RefSeq" id="WP_344887691.1">
    <property type="nucleotide sequence ID" value="NZ_BAAAZP010000141.1"/>
</dbReference>
<feature type="transmembrane region" description="Helical" evidence="2">
    <location>
        <begin position="505"/>
        <end position="530"/>
    </location>
</feature>
<proteinExistence type="predicted"/>
<dbReference type="Pfam" id="PF07158">
    <property type="entry name" value="MatC_N"/>
    <property type="match status" value="1"/>
</dbReference>
<feature type="transmembrane region" description="Helical" evidence="2">
    <location>
        <begin position="136"/>
        <end position="162"/>
    </location>
</feature>
<feature type="transmembrane region" description="Helical" evidence="2">
    <location>
        <begin position="414"/>
        <end position="444"/>
    </location>
</feature>
<accession>A0ABP7CTP7</accession>
<keyword evidence="2" id="KW-0472">Membrane</keyword>
<feature type="transmembrane region" description="Helical" evidence="2">
    <location>
        <begin position="91"/>
        <end position="124"/>
    </location>
</feature>
<evidence type="ECO:0000256" key="1">
    <source>
        <dbReference type="SAM" id="MobiDB-lite"/>
    </source>
</evidence>
<feature type="compositionally biased region" description="Low complexity" evidence="1">
    <location>
        <begin position="224"/>
        <end position="307"/>
    </location>
</feature>
<keyword evidence="5" id="KW-1185">Reference proteome</keyword>
<gene>
    <name evidence="4" type="ORF">GCM10022224_069910</name>
</gene>
<organism evidence="4 5">
    <name type="scientific">Nonomuraea antimicrobica</name>
    <dbReference type="NCBI Taxonomy" id="561173"/>
    <lineage>
        <taxon>Bacteria</taxon>
        <taxon>Bacillati</taxon>
        <taxon>Actinomycetota</taxon>
        <taxon>Actinomycetes</taxon>
        <taxon>Streptosporangiales</taxon>
        <taxon>Streptosporangiaceae</taxon>
        <taxon>Nonomuraea</taxon>
    </lineage>
</organism>
<dbReference type="Proteomes" id="UP001500902">
    <property type="component" value="Unassembled WGS sequence"/>
</dbReference>
<feature type="transmembrane region" description="Helical" evidence="2">
    <location>
        <begin position="6"/>
        <end position="36"/>
    </location>
</feature>
<feature type="transmembrane region" description="Helical" evidence="2">
    <location>
        <begin position="174"/>
        <end position="195"/>
    </location>
</feature>
<name>A0ABP7CTP7_9ACTN</name>
<evidence type="ECO:0000313" key="4">
    <source>
        <dbReference type="EMBL" id="GAA3694370.1"/>
    </source>
</evidence>
<reference evidence="5" key="1">
    <citation type="journal article" date="2019" name="Int. J. Syst. Evol. Microbiol.">
        <title>The Global Catalogue of Microorganisms (GCM) 10K type strain sequencing project: providing services to taxonomists for standard genome sequencing and annotation.</title>
        <authorList>
            <consortium name="The Broad Institute Genomics Platform"/>
            <consortium name="The Broad Institute Genome Sequencing Center for Infectious Disease"/>
            <person name="Wu L."/>
            <person name="Ma J."/>
        </authorList>
    </citation>
    <scope>NUCLEOTIDE SEQUENCE [LARGE SCALE GENOMIC DNA]</scope>
    <source>
        <strain evidence="5">JCM 16904</strain>
    </source>
</reference>
<evidence type="ECO:0000256" key="2">
    <source>
        <dbReference type="SAM" id="Phobius"/>
    </source>
</evidence>
<feature type="transmembrane region" description="Helical" evidence="2">
    <location>
        <begin position="464"/>
        <end position="493"/>
    </location>
</feature>
<evidence type="ECO:0000313" key="5">
    <source>
        <dbReference type="Proteomes" id="UP001500902"/>
    </source>
</evidence>
<feature type="transmembrane region" description="Helical" evidence="2">
    <location>
        <begin position="48"/>
        <end position="71"/>
    </location>
</feature>
<comment type="caution">
    <text evidence="4">The sequence shown here is derived from an EMBL/GenBank/DDBJ whole genome shotgun (WGS) entry which is preliminary data.</text>
</comment>
<evidence type="ECO:0000259" key="3">
    <source>
        <dbReference type="Pfam" id="PF07158"/>
    </source>
</evidence>
<dbReference type="EMBL" id="BAAAZP010000141">
    <property type="protein sequence ID" value="GAA3694370.1"/>
    <property type="molecule type" value="Genomic_DNA"/>
</dbReference>
<keyword evidence="2" id="KW-0812">Transmembrane</keyword>
<feature type="transmembrane region" description="Helical" evidence="2">
    <location>
        <begin position="339"/>
        <end position="372"/>
    </location>
</feature>
<feature type="domain" description="Dicarboxylate carrier MatC N-terminal" evidence="3">
    <location>
        <begin position="1"/>
        <end position="149"/>
    </location>
</feature>
<dbReference type="InterPro" id="IPR009827">
    <property type="entry name" value="MatC_N"/>
</dbReference>